<protein>
    <recommendedName>
        <fullName evidence="3">DUF829 domain-containing protein</fullName>
    </recommendedName>
</protein>
<organism evidence="2">
    <name type="scientific">Leucothrix mucor</name>
    <dbReference type="NCBI Taxonomy" id="45248"/>
    <lineage>
        <taxon>Bacteria</taxon>
        <taxon>Pseudomonadati</taxon>
        <taxon>Pseudomonadota</taxon>
        <taxon>Gammaproteobacteria</taxon>
        <taxon>Thiotrichales</taxon>
        <taxon>Thiotrichaceae</taxon>
        <taxon>Leucothrix</taxon>
    </lineage>
</organism>
<dbReference type="AlphaFoldDB" id="A0A7V2SZF6"/>
<comment type="caution">
    <text evidence="2">The sequence shown here is derived from an EMBL/GenBank/DDBJ whole genome shotgun (WGS) entry which is preliminary data.</text>
</comment>
<evidence type="ECO:0000313" key="2">
    <source>
        <dbReference type="EMBL" id="HFC92337.1"/>
    </source>
</evidence>
<feature type="transmembrane region" description="Helical" evidence="1">
    <location>
        <begin position="85"/>
        <end position="104"/>
    </location>
</feature>
<accession>A0A7V2SZF6</accession>
<feature type="transmembrane region" description="Helical" evidence="1">
    <location>
        <begin position="155"/>
        <end position="175"/>
    </location>
</feature>
<keyword evidence="1" id="KW-0472">Membrane</keyword>
<feature type="transmembrane region" description="Helical" evidence="1">
    <location>
        <begin position="124"/>
        <end position="148"/>
    </location>
</feature>
<gene>
    <name evidence="2" type="ORF">ENJ51_05940</name>
</gene>
<evidence type="ECO:0008006" key="3">
    <source>
        <dbReference type="Google" id="ProtNLM"/>
    </source>
</evidence>
<keyword evidence="1" id="KW-1133">Transmembrane helix</keyword>
<reference evidence="2" key="1">
    <citation type="journal article" date="2020" name="mSystems">
        <title>Genome- and Community-Level Interaction Insights into Carbon Utilization and Element Cycling Functions of Hydrothermarchaeota in Hydrothermal Sediment.</title>
        <authorList>
            <person name="Zhou Z."/>
            <person name="Liu Y."/>
            <person name="Xu W."/>
            <person name="Pan J."/>
            <person name="Luo Z.H."/>
            <person name="Li M."/>
        </authorList>
    </citation>
    <scope>NUCLEOTIDE SEQUENCE [LARGE SCALE GENOMIC DNA]</scope>
    <source>
        <strain evidence="2">HyVt-493</strain>
    </source>
</reference>
<dbReference type="Proteomes" id="UP000885750">
    <property type="component" value="Unassembled WGS sequence"/>
</dbReference>
<keyword evidence="1" id="KW-0812">Transmembrane</keyword>
<proteinExistence type="predicted"/>
<name>A0A7V2SZF6_LEUMU</name>
<sequence>MKPIRKRHVFYLSGFDPRGASFYHRIFTEEAQKQSKLNKIKVNIGARKKHSHYSQRWQIEAQDKGQSVSTQYEFLRWDDIIRQNWVKSFGSIFIDFIYVSWVYITTGTLKRVAKASRNPAITGLYPAVYIATSGLLAILLCYASIAIFSAFNLTWLGWLMGLILFAAFIYSAKLVGDRINVFWLLRIYAFTSRWASGEIKSIDQRIAFFADKIFTTLHNKQQDEVIIISHSVGTMLAVAIAARVAAKIDNHQVKQQLNMISLGECIPLLSLLPKAQAIKDDLAYLSSTENIYWVDYTSPADGACFPLVDPVKISIPEQLLKNSPVLLSTRFYKLYTNAHYQKIKRNFYKMHFLYLMAHDNLGEYDLFAIIMGKQSLKERVNKRCNRSDAL</sequence>
<dbReference type="EMBL" id="DRMS01000226">
    <property type="protein sequence ID" value="HFC92337.1"/>
    <property type="molecule type" value="Genomic_DNA"/>
</dbReference>
<evidence type="ECO:0000256" key="1">
    <source>
        <dbReference type="SAM" id="Phobius"/>
    </source>
</evidence>